<proteinExistence type="predicted"/>
<accession>A0A1G6ZSI2</accession>
<dbReference type="AlphaFoldDB" id="A0A1G6ZSI2"/>
<reference evidence="1 2" key="1">
    <citation type="submission" date="2016-10" db="EMBL/GenBank/DDBJ databases">
        <authorList>
            <person name="de Groot N.N."/>
        </authorList>
    </citation>
    <scope>NUCLEOTIDE SEQUENCE [LARGE SCALE GENOMIC DNA]</scope>
    <source>
        <strain evidence="1 2">DSM 16957</strain>
    </source>
</reference>
<dbReference type="Proteomes" id="UP000199603">
    <property type="component" value="Unassembled WGS sequence"/>
</dbReference>
<dbReference type="STRING" id="265719.SAMN04488509_11577"/>
<gene>
    <name evidence="1" type="ORF">SAMN04488509_11577</name>
</gene>
<dbReference type="InterPro" id="IPR025955">
    <property type="entry name" value="TraC/Conjuga_ATPase"/>
</dbReference>
<dbReference type="Pfam" id="PF11130">
    <property type="entry name" value="TraC_F_IV"/>
    <property type="match status" value="1"/>
</dbReference>
<dbReference type="RefSeq" id="WP_176764252.1">
    <property type="nucleotide sequence ID" value="NZ_FNAG01000015.1"/>
</dbReference>
<keyword evidence="2" id="KW-1185">Reference proteome</keyword>
<dbReference type="EMBL" id="FNAG01000015">
    <property type="protein sequence ID" value="SDE05734.1"/>
    <property type="molecule type" value="Genomic_DNA"/>
</dbReference>
<name>A0A1G6ZSI2_9GAMM</name>
<protein>
    <submittedName>
        <fullName evidence="1">F pilus assembly protein Type-IV secretion system</fullName>
    </submittedName>
</protein>
<evidence type="ECO:0000313" key="2">
    <source>
        <dbReference type="Proteomes" id="UP000199603"/>
    </source>
</evidence>
<organism evidence="1 2">
    <name type="scientific">Aquimonas voraii</name>
    <dbReference type="NCBI Taxonomy" id="265719"/>
    <lineage>
        <taxon>Bacteria</taxon>
        <taxon>Pseudomonadati</taxon>
        <taxon>Pseudomonadota</taxon>
        <taxon>Gammaproteobacteria</taxon>
        <taxon>Lysobacterales</taxon>
        <taxon>Lysobacteraceae</taxon>
        <taxon>Aquimonas</taxon>
    </lineage>
</organism>
<evidence type="ECO:0000313" key="1">
    <source>
        <dbReference type="EMBL" id="SDE05734.1"/>
    </source>
</evidence>
<sequence length="85" mass="9184">MRDRTETLAGVFGVVQSYDDDEGLFVIAPGEFGFGVIADPLTGMDESTAEKMNQLLTLPFPAGAMMQISSELKPRRPHEGNPLDG</sequence>